<organism evidence="2 3">
    <name type="scientific">Ureibacillus yapensis</name>
    <dbReference type="NCBI Taxonomy" id="2304605"/>
    <lineage>
        <taxon>Bacteria</taxon>
        <taxon>Bacillati</taxon>
        <taxon>Bacillota</taxon>
        <taxon>Bacilli</taxon>
        <taxon>Bacillales</taxon>
        <taxon>Caryophanaceae</taxon>
        <taxon>Ureibacillus</taxon>
    </lineage>
</organism>
<comment type="caution">
    <text evidence="2">The sequence shown here is derived from an EMBL/GenBank/DDBJ whole genome shotgun (WGS) entry which is preliminary data.</text>
</comment>
<dbReference type="RefSeq" id="WP_118874371.1">
    <property type="nucleotide sequence ID" value="NZ_QWEI01000001.1"/>
</dbReference>
<dbReference type="Proteomes" id="UP000265692">
    <property type="component" value="Unassembled WGS sequence"/>
</dbReference>
<evidence type="ECO:0000256" key="1">
    <source>
        <dbReference type="SAM" id="MobiDB-lite"/>
    </source>
</evidence>
<dbReference type="OrthoDB" id="666031at2"/>
<reference evidence="2 3" key="1">
    <citation type="submission" date="2018-08" db="EMBL/GenBank/DDBJ databases">
        <title>Lysinibacillus sp. YLB-03 draft genome sequence.</title>
        <authorList>
            <person name="Yu L."/>
        </authorList>
    </citation>
    <scope>NUCLEOTIDE SEQUENCE [LARGE SCALE GENOMIC DNA]</scope>
    <source>
        <strain evidence="2 3">YLB-03</strain>
    </source>
</reference>
<sequence length="158" mass="18471">MKKSSPKLPLTSEERMNLRKCKVKLNEIASLDASHLSECLQSSFKRAKYLRALAQFQAIPSIGPKLAQWVTELGCFSLEELKNEEGADLTNRLEEHFGYWEDPCVEDSLRCMVHHANHPGSEKSWWHFTDERKQYREKNGYPDTRPTTPWYEKKIKSK</sequence>
<protein>
    <submittedName>
        <fullName evidence="2">Pathogenicity locus</fullName>
    </submittedName>
</protein>
<feature type="region of interest" description="Disordered" evidence="1">
    <location>
        <begin position="137"/>
        <end position="158"/>
    </location>
</feature>
<dbReference type="AlphaFoldDB" id="A0A396SJ36"/>
<evidence type="ECO:0000313" key="3">
    <source>
        <dbReference type="Proteomes" id="UP000265692"/>
    </source>
</evidence>
<dbReference type="EMBL" id="QWEI01000001">
    <property type="protein sequence ID" value="RHW39359.1"/>
    <property type="molecule type" value="Genomic_DNA"/>
</dbReference>
<dbReference type="Pfam" id="PF11731">
    <property type="entry name" value="Cdd1"/>
    <property type="match status" value="1"/>
</dbReference>
<dbReference type="InterPro" id="IPR021725">
    <property type="entry name" value="Cdd1"/>
</dbReference>
<name>A0A396SJ36_9BACL</name>
<dbReference type="SUPFAM" id="SSF81585">
    <property type="entry name" value="PsbU/PolX domain-like"/>
    <property type="match status" value="1"/>
</dbReference>
<proteinExistence type="predicted"/>
<keyword evidence="3" id="KW-1185">Reference proteome</keyword>
<gene>
    <name evidence="2" type="ORF">D1B33_00495</name>
</gene>
<evidence type="ECO:0000313" key="2">
    <source>
        <dbReference type="EMBL" id="RHW39359.1"/>
    </source>
</evidence>
<accession>A0A396SJ36</accession>